<proteinExistence type="predicted"/>
<protein>
    <submittedName>
        <fullName evidence="1">Uncharacterized protein</fullName>
    </submittedName>
</protein>
<evidence type="ECO:0000313" key="1">
    <source>
        <dbReference type="EMBL" id="GFT66882.1"/>
    </source>
</evidence>
<evidence type="ECO:0000313" key="2">
    <source>
        <dbReference type="Proteomes" id="UP000887013"/>
    </source>
</evidence>
<keyword evidence="2" id="KW-1185">Reference proteome</keyword>
<organism evidence="1 2">
    <name type="scientific">Nephila pilipes</name>
    <name type="common">Giant wood spider</name>
    <name type="synonym">Nephila maculata</name>
    <dbReference type="NCBI Taxonomy" id="299642"/>
    <lineage>
        <taxon>Eukaryota</taxon>
        <taxon>Metazoa</taxon>
        <taxon>Ecdysozoa</taxon>
        <taxon>Arthropoda</taxon>
        <taxon>Chelicerata</taxon>
        <taxon>Arachnida</taxon>
        <taxon>Araneae</taxon>
        <taxon>Araneomorphae</taxon>
        <taxon>Entelegynae</taxon>
        <taxon>Araneoidea</taxon>
        <taxon>Nephilidae</taxon>
        <taxon>Nephila</taxon>
    </lineage>
</organism>
<dbReference type="Proteomes" id="UP000887013">
    <property type="component" value="Unassembled WGS sequence"/>
</dbReference>
<accession>A0A8X6U0V2</accession>
<dbReference type="AlphaFoldDB" id="A0A8X6U0V2"/>
<sequence length="255" mass="30045">VKREKFCAEYPYLCQKPNNLTNFCGNHPYFCKENVSNLVIPKLEYYASNSEADVRKAISQIYIHNISQDGANLWSWTAPYDHRNKEKKVYVTCYSTNLHIYSREDIISKKTYTILKNDQDLYNFYTRIREEETVYPWTVSGIFLSIHSPFVPVNPFNDGAFLQIGHQYIINIRMEEEHLLESPYDTNYTDYEDLWNKNNKTGPRSQEICKEWCLSNFLKTCGECYRGFTMIENSRILCGTREPCRGDFEKSTLNA</sequence>
<dbReference type="EMBL" id="BMAW01069002">
    <property type="protein sequence ID" value="GFT66882.1"/>
    <property type="molecule type" value="Genomic_DNA"/>
</dbReference>
<dbReference type="OrthoDB" id="6436547at2759"/>
<feature type="non-terminal residue" evidence="1">
    <location>
        <position position="255"/>
    </location>
</feature>
<gene>
    <name evidence="1" type="primary">AVEN_224133_1</name>
    <name evidence="1" type="ORF">NPIL_605121</name>
</gene>
<name>A0A8X6U0V2_NEPPI</name>
<comment type="caution">
    <text evidence="1">The sequence shown here is derived from an EMBL/GenBank/DDBJ whole genome shotgun (WGS) entry which is preliminary data.</text>
</comment>
<reference evidence="1" key="1">
    <citation type="submission" date="2020-08" db="EMBL/GenBank/DDBJ databases">
        <title>Multicomponent nature underlies the extraordinary mechanical properties of spider dragline silk.</title>
        <authorList>
            <person name="Kono N."/>
            <person name="Nakamura H."/>
            <person name="Mori M."/>
            <person name="Yoshida Y."/>
            <person name="Ohtoshi R."/>
            <person name="Malay A.D."/>
            <person name="Moran D.A.P."/>
            <person name="Tomita M."/>
            <person name="Numata K."/>
            <person name="Arakawa K."/>
        </authorList>
    </citation>
    <scope>NUCLEOTIDE SEQUENCE</scope>
</reference>